<evidence type="ECO:0000313" key="2">
    <source>
        <dbReference type="Proteomes" id="UP001165584"/>
    </source>
</evidence>
<dbReference type="RefSeq" id="WP_259506385.1">
    <property type="nucleotide sequence ID" value="NZ_JANLCM010000001.1"/>
</dbReference>
<reference evidence="1" key="1">
    <citation type="submission" date="2022-08" db="EMBL/GenBank/DDBJ databases">
        <authorList>
            <person name="Deng Y."/>
            <person name="Han X.-F."/>
            <person name="Zhang Y.-Q."/>
        </authorList>
    </citation>
    <scope>NUCLEOTIDE SEQUENCE</scope>
    <source>
        <strain evidence="1">CPCC 205763</strain>
    </source>
</reference>
<gene>
    <name evidence="1" type="ORF">N1027_06695</name>
</gene>
<keyword evidence="2" id="KW-1185">Reference proteome</keyword>
<dbReference type="EMBL" id="JANLCM010000001">
    <property type="protein sequence ID" value="MCS5717821.1"/>
    <property type="molecule type" value="Genomic_DNA"/>
</dbReference>
<accession>A0ABT2GNM9</accession>
<proteinExistence type="predicted"/>
<evidence type="ECO:0000313" key="1">
    <source>
        <dbReference type="EMBL" id="MCS5717821.1"/>
    </source>
</evidence>
<sequence>MGEPDIYFVQVDDTRWHVLSRRHAALGPIGWVRQRQVFEGGPIGSPRAKRLWLSLEASRDWFAAQLQSPSGRNAANG</sequence>
<dbReference type="Proteomes" id="UP001165584">
    <property type="component" value="Unassembled WGS sequence"/>
</dbReference>
<comment type="caution">
    <text evidence="1">The sequence shown here is derived from an EMBL/GenBank/DDBJ whole genome shotgun (WGS) entry which is preliminary data.</text>
</comment>
<name>A0ABT2GNM9_9MICO</name>
<protein>
    <submittedName>
        <fullName evidence="1">Uncharacterized protein</fullName>
    </submittedName>
</protein>
<organism evidence="1 2">
    <name type="scientific">Herbiconiux aconitum</name>
    <dbReference type="NCBI Taxonomy" id="2970913"/>
    <lineage>
        <taxon>Bacteria</taxon>
        <taxon>Bacillati</taxon>
        <taxon>Actinomycetota</taxon>
        <taxon>Actinomycetes</taxon>
        <taxon>Micrococcales</taxon>
        <taxon>Microbacteriaceae</taxon>
        <taxon>Herbiconiux</taxon>
    </lineage>
</organism>